<keyword evidence="1" id="KW-0812">Transmembrane</keyword>
<feature type="transmembrane region" description="Helical" evidence="1">
    <location>
        <begin position="272"/>
        <end position="293"/>
    </location>
</feature>
<feature type="transmembrane region" description="Helical" evidence="1">
    <location>
        <begin position="59"/>
        <end position="81"/>
    </location>
</feature>
<dbReference type="Proteomes" id="UP001430919">
    <property type="component" value="Unassembled WGS sequence"/>
</dbReference>
<dbReference type="PANTHER" id="PTHR30590">
    <property type="entry name" value="INNER MEMBRANE PROTEIN"/>
    <property type="match status" value="1"/>
</dbReference>
<keyword evidence="4" id="KW-1185">Reference proteome</keyword>
<feature type="transmembrane region" description="Helical" evidence="1">
    <location>
        <begin position="240"/>
        <end position="260"/>
    </location>
</feature>
<dbReference type="PANTHER" id="PTHR30590:SF3">
    <property type="entry name" value="HYPOTHETICAL MEMBRANE SPANNING PROTEIN"/>
    <property type="match status" value="1"/>
</dbReference>
<comment type="caution">
    <text evidence="3">The sequence shown here is derived from an EMBL/GenBank/DDBJ whole genome shotgun (WGS) entry which is preliminary data.</text>
</comment>
<gene>
    <name evidence="3" type="ORF">LNQ49_11730</name>
</gene>
<dbReference type="Pfam" id="PF04235">
    <property type="entry name" value="DUF418"/>
    <property type="match status" value="1"/>
</dbReference>
<feature type="transmembrane region" description="Helical" evidence="1">
    <location>
        <begin position="314"/>
        <end position="333"/>
    </location>
</feature>
<proteinExistence type="predicted"/>
<feature type="domain" description="DUF418" evidence="2">
    <location>
        <begin position="224"/>
        <end position="379"/>
    </location>
</feature>
<dbReference type="InterPro" id="IPR007349">
    <property type="entry name" value="DUF418"/>
</dbReference>
<evidence type="ECO:0000259" key="2">
    <source>
        <dbReference type="Pfam" id="PF04235"/>
    </source>
</evidence>
<keyword evidence="1" id="KW-1133">Transmembrane helix</keyword>
<feature type="transmembrane region" description="Helical" evidence="1">
    <location>
        <begin position="139"/>
        <end position="158"/>
    </location>
</feature>
<feature type="transmembrane region" description="Helical" evidence="1">
    <location>
        <begin position="93"/>
        <end position="109"/>
    </location>
</feature>
<dbReference type="EMBL" id="JAJJMO010000001">
    <property type="protein sequence ID" value="MCC9072252.1"/>
    <property type="molecule type" value="Genomic_DNA"/>
</dbReference>
<evidence type="ECO:0000256" key="1">
    <source>
        <dbReference type="SAM" id="Phobius"/>
    </source>
</evidence>
<reference evidence="3" key="1">
    <citation type="submission" date="2021-11" db="EMBL/GenBank/DDBJ databases">
        <title>Description of novel Flavobacterium species.</title>
        <authorList>
            <person name="Saticioglu I.B."/>
            <person name="Ay H."/>
            <person name="Altun S."/>
            <person name="Duman M."/>
        </authorList>
    </citation>
    <scope>NUCLEOTIDE SEQUENCE</scope>
    <source>
        <strain evidence="3">F-65</strain>
    </source>
</reference>
<accession>A0ABS8MTY3</accession>
<feature type="transmembrane region" description="Helical" evidence="1">
    <location>
        <begin position="20"/>
        <end position="39"/>
    </location>
</feature>
<organism evidence="3 4">
    <name type="scientific">Flavobacterium pisciphilum</name>
    <dbReference type="NCBI Taxonomy" id="2893755"/>
    <lineage>
        <taxon>Bacteria</taxon>
        <taxon>Pseudomonadati</taxon>
        <taxon>Bacteroidota</taxon>
        <taxon>Flavobacteriia</taxon>
        <taxon>Flavobacteriales</taxon>
        <taxon>Flavobacteriaceae</taxon>
        <taxon>Flavobacterium</taxon>
    </lineage>
</organism>
<sequence length="402" mass="46189">MTNSYQPLAQNKRTAIVDILRGWAIFGVAIGNYSGYQFIGIPNETKNSTLSEVLSNFDQYFLAGKSWTLLTILFGYGFAILINNVVSKGKNPVAFFSWRMLLLFGLAFINSSFWFGDILKDYAFLGLILLLFSKCSAKTLGYISAILILAIPFIMSYIKGLNIEKVSIITNPEYLKLYHSGNWLDFFRFNLLASFYQQIIVPGYAITSHIVMLACMLFGVMLQKIDFFNRLNEMKNLLKYVLICSFFIAVLLGIIFYFAIENKAEFLKFFHPYFWLILSTMIFIATGICQLYINGKLKTIFIYFSAGGKMTLTNYITQNILGAFIFSGIGLGIADAMPYWFYFSLAVSIFIVQLFISKWWLSKYTYGPVEWLWRVTSYRQLFPFKKPTQNNPIIEINTKIAE</sequence>
<protein>
    <submittedName>
        <fullName evidence="3">DUF418 domain-containing protein</fullName>
    </submittedName>
</protein>
<evidence type="ECO:0000313" key="3">
    <source>
        <dbReference type="EMBL" id="MCC9072252.1"/>
    </source>
</evidence>
<name>A0ABS8MTY3_9FLAO</name>
<keyword evidence="1" id="KW-0472">Membrane</keyword>
<feature type="transmembrane region" description="Helical" evidence="1">
    <location>
        <begin position="199"/>
        <end position="220"/>
    </location>
</feature>
<feature type="transmembrane region" description="Helical" evidence="1">
    <location>
        <begin position="339"/>
        <end position="356"/>
    </location>
</feature>
<dbReference type="InterPro" id="IPR052529">
    <property type="entry name" value="Bact_Transport_Assoc"/>
</dbReference>
<evidence type="ECO:0000313" key="4">
    <source>
        <dbReference type="Proteomes" id="UP001430919"/>
    </source>
</evidence>
<dbReference type="RefSeq" id="WP_229989028.1">
    <property type="nucleotide sequence ID" value="NZ_JAJJMO010000001.1"/>
</dbReference>